<organism evidence="2 3">
    <name type="scientific">Colletotrichum musicola</name>
    <dbReference type="NCBI Taxonomy" id="2175873"/>
    <lineage>
        <taxon>Eukaryota</taxon>
        <taxon>Fungi</taxon>
        <taxon>Dikarya</taxon>
        <taxon>Ascomycota</taxon>
        <taxon>Pezizomycotina</taxon>
        <taxon>Sordariomycetes</taxon>
        <taxon>Hypocreomycetidae</taxon>
        <taxon>Glomerellales</taxon>
        <taxon>Glomerellaceae</taxon>
        <taxon>Colletotrichum</taxon>
        <taxon>Colletotrichum orchidearum species complex</taxon>
    </lineage>
</organism>
<evidence type="ECO:0000313" key="3">
    <source>
        <dbReference type="Proteomes" id="UP000639643"/>
    </source>
</evidence>
<keyword evidence="3" id="KW-1185">Reference proteome</keyword>
<feature type="non-terminal residue" evidence="2">
    <location>
        <position position="424"/>
    </location>
</feature>
<feature type="compositionally biased region" description="Polar residues" evidence="1">
    <location>
        <begin position="87"/>
        <end position="107"/>
    </location>
</feature>
<evidence type="ECO:0000313" key="2">
    <source>
        <dbReference type="EMBL" id="KAF6824619.1"/>
    </source>
</evidence>
<evidence type="ECO:0000256" key="1">
    <source>
        <dbReference type="SAM" id="MobiDB-lite"/>
    </source>
</evidence>
<dbReference type="Proteomes" id="UP000639643">
    <property type="component" value="Unassembled WGS sequence"/>
</dbReference>
<feature type="region of interest" description="Disordered" evidence="1">
    <location>
        <begin position="1"/>
        <end position="23"/>
    </location>
</feature>
<sequence length="424" mass="46168">MLSADGVNREGRNEIKHQVKRQCEADLDDKLHKLCKDPDATDPPSSSDHARRWKYHCHGLVWAALDQVKDINPVPDGFEHAEDDQHGPSTPRTPRASQPQQAPTTASLPPLCPDGSPSEIRSKSGRPSRRPWRPGYVSSAIHQFDDSSSNSCSSVPPSSSPHPAYIPSQGPSAALPERPEILTVRFISAFIREALVWLPGQNSADANPVVTFDDTPAKHRVALEGDVSFVSEDDGGLILLHDGTRVGRVASLEAKRAIGNSSVEGQPSMSDEWLGQIVVIAPARHYVCFLQADMTGDYLTQLNDRALRDDAEFSEFICVSSIVIKLDCKVAVRQTKLKGIYAERAKRTTLKQDRNQATAQTPQALKFLPPPANAVMFVFPTLMYSFSLGSASITASDRFSVSLTTCFGVSASHCATLMSVNRGA</sequence>
<protein>
    <submittedName>
        <fullName evidence="2">Uncharacterized protein</fullName>
    </submittedName>
</protein>
<name>A0A8H6K3T6_9PEZI</name>
<dbReference type="OrthoDB" id="4851818at2759"/>
<dbReference type="AlphaFoldDB" id="A0A8H6K3T6"/>
<feature type="region of interest" description="Disordered" evidence="1">
    <location>
        <begin position="73"/>
        <end position="174"/>
    </location>
</feature>
<feature type="compositionally biased region" description="Basic residues" evidence="1">
    <location>
        <begin position="123"/>
        <end position="132"/>
    </location>
</feature>
<comment type="caution">
    <text evidence="2">The sequence shown here is derived from an EMBL/GenBank/DDBJ whole genome shotgun (WGS) entry which is preliminary data.</text>
</comment>
<accession>A0A8H6K3T6</accession>
<feature type="compositionally biased region" description="Basic and acidic residues" evidence="1">
    <location>
        <begin position="7"/>
        <end position="23"/>
    </location>
</feature>
<reference evidence="2" key="1">
    <citation type="journal article" date="2020" name="Phytopathology">
        <title>Genome Sequence Resources of Colletotrichum truncatum, C. plurivorum, C. musicola, and C. sojae: Four Species Pathogenic to Soybean (Glycine max).</title>
        <authorList>
            <person name="Rogerio F."/>
            <person name="Boufleur T.R."/>
            <person name="Ciampi-Guillardi M."/>
            <person name="Sukno S.A."/>
            <person name="Thon M.R."/>
            <person name="Massola Junior N.S."/>
            <person name="Baroncelli R."/>
        </authorList>
    </citation>
    <scope>NUCLEOTIDE SEQUENCE</scope>
    <source>
        <strain evidence="2">LFN0074</strain>
    </source>
</reference>
<feature type="compositionally biased region" description="Basic and acidic residues" evidence="1">
    <location>
        <begin position="77"/>
        <end position="86"/>
    </location>
</feature>
<feature type="compositionally biased region" description="Low complexity" evidence="1">
    <location>
        <begin position="147"/>
        <end position="163"/>
    </location>
</feature>
<gene>
    <name evidence="2" type="ORF">CMUS01_10171</name>
</gene>
<dbReference type="EMBL" id="WIGM01000460">
    <property type="protein sequence ID" value="KAF6824619.1"/>
    <property type="molecule type" value="Genomic_DNA"/>
</dbReference>
<proteinExistence type="predicted"/>